<protein>
    <submittedName>
        <fullName evidence="2">Uncharacterized protein</fullName>
    </submittedName>
</protein>
<keyword evidence="1" id="KW-0812">Transmembrane</keyword>
<proteinExistence type="predicted"/>
<dbReference type="EMBL" id="UOEK01000207">
    <property type="protein sequence ID" value="VAW01268.1"/>
    <property type="molecule type" value="Genomic_DNA"/>
</dbReference>
<keyword evidence="1" id="KW-0472">Membrane</keyword>
<organism evidence="2">
    <name type="scientific">hydrothermal vent metagenome</name>
    <dbReference type="NCBI Taxonomy" id="652676"/>
    <lineage>
        <taxon>unclassified sequences</taxon>
        <taxon>metagenomes</taxon>
        <taxon>ecological metagenomes</taxon>
    </lineage>
</organism>
<dbReference type="AlphaFoldDB" id="A0A3B0S8C9"/>
<gene>
    <name evidence="2" type="ORF">MNBD_ACTINO02-851</name>
</gene>
<keyword evidence="1" id="KW-1133">Transmembrane helix</keyword>
<feature type="transmembrane region" description="Helical" evidence="1">
    <location>
        <begin position="7"/>
        <end position="29"/>
    </location>
</feature>
<feature type="transmembrane region" description="Helical" evidence="1">
    <location>
        <begin position="77"/>
        <end position="93"/>
    </location>
</feature>
<evidence type="ECO:0000313" key="2">
    <source>
        <dbReference type="EMBL" id="VAW01268.1"/>
    </source>
</evidence>
<feature type="transmembrane region" description="Helical" evidence="1">
    <location>
        <begin position="99"/>
        <end position="123"/>
    </location>
</feature>
<name>A0A3B0S8C9_9ZZZZ</name>
<sequence>MEFTPVAILAILSGGMALGSALVAYWRIVGPGFVWLGAATIALMGAATAAAGGGAVAVGASVAAAAALFFGKSQLKATALFGVATIGFVGIAASNGTAVAAVTGTIFLGGIVSEMLLGHWYLVDPQLPRWALQRLALLGGIGLVADTLFVMAGASDFMADPFLGYAFVALSAMTGLLVLGVWFSLKEPNYTGVMAATGLSYLAVLTALGSSVVGRIIVTG</sequence>
<feature type="transmembrane region" description="Helical" evidence="1">
    <location>
        <begin position="135"/>
        <end position="153"/>
    </location>
</feature>
<accession>A0A3B0S8C9</accession>
<evidence type="ECO:0000256" key="1">
    <source>
        <dbReference type="SAM" id="Phobius"/>
    </source>
</evidence>
<reference evidence="2" key="1">
    <citation type="submission" date="2018-06" db="EMBL/GenBank/DDBJ databases">
        <authorList>
            <person name="Zhirakovskaya E."/>
        </authorList>
    </citation>
    <scope>NUCLEOTIDE SEQUENCE</scope>
</reference>
<feature type="transmembrane region" description="Helical" evidence="1">
    <location>
        <begin position="192"/>
        <end position="218"/>
    </location>
</feature>
<feature type="transmembrane region" description="Helical" evidence="1">
    <location>
        <begin position="165"/>
        <end position="185"/>
    </location>
</feature>
<feature type="transmembrane region" description="Helical" evidence="1">
    <location>
        <begin position="41"/>
        <end position="70"/>
    </location>
</feature>